<protein>
    <submittedName>
        <fullName evidence="19">Regulator of telomere elongation helicase 1 homolog</fullName>
    </submittedName>
</protein>
<dbReference type="GO" id="GO:1904430">
    <property type="term" value="P:negative regulation of t-circle formation"/>
    <property type="evidence" value="ECO:0007669"/>
    <property type="project" value="TreeGrafter"/>
</dbReference>
<dbReference type="Pfam" id="PF13307">
    <property type="entry name" value="Helicase_C_2"/>
    <property type="match status" value="1"/>
</dbReference>
<keyword evidence="11" id="KW-0238">DNA-binding</keyword>
<feature type="region of interest" description="Disordered" evidence="16">
    <location>
        <begin position="841"/>
        <end position="865"/>
    </location>
</feature>
<dbReference type="InterPro" id="IPR010614">
    <property type="entry name" value="RAD3-like_helicase_DEAD"/>
</dbReference>
<dbReference type="PANTHER" id="PTHR11472">
    <property type="entry name" value="DNA REPAIR DEAD HELICASE RAD3/XP-D SUBFAMILY MEMBER"/>
    <property type="match status" value="1"/>
</dbReference>
<dbReference type="GO" id="GO:0070182">
    <property type="term" value="F:DNA polymerase binding"/>
    <property type="evidence" value="ECO:0007669"/>
    <property type="project" value="TreeGrafter"/>
</dbReference>
<dbReference type="InterPro" id="IPR045028">
    <property type="entry name" value="DinG/Rad3-like"/>
</dbReference>
<dbReference type="RefSeq" id="XP_026271630.1">
    <property type="nucleotide sequence ID" value="XM_026415845.2"/>
</dbReference>
<dbReference type="GO" id="GO:0003678">
    <property type="term" value="F:DNA helicase activity"/>
    <property type="evidence" value="ECO:0007669"/>
    <property type="project" value="InterPro"/>
</dbReference>
<evidence type="ECO:0000256" key="3">
    <source>
        <dbReference type="ARBA" id="ARBA00022723"/>
    </source>
</evidence>
<keyword evidence="12" id="KW-0234">DNA repair</keyword>
<evidence type="ECO:0000256" key="5">
    <source>
        <dbReference type="ARBA" id="ARBA00022763"/>
    </source>
</evidence>
<dbReference type="Gene3D" id="3.40.50.300">
    <property type="entry name" value="P-loop containing nucleotide triphosphate hydrolases"/>
    <property type="match status" value="2"/>
</dbReference>
<dbReference type="GO" id="GO:0045910">
    <property type="term" value="P:negative regulation of DNA recombination"/>
    <property type="evidence" value="ECO:0007669"/>
    <property type="project" value="TreeGrafter"/>
</dbReference>
<organism evidence="18 19">
    <name type="scientific">Frankliniella occidentalis</name>
    <name type="common">Western flower thrips</name>
    <name type="synonym">Euthrips occidentalis</name>
    <dbReference type="NCBI Taxonomy" id="133901"/>
    <lineage>
        <taxon>Eukaryota</taxon>
        <taxon>Metazoa</taxon>
        <taxon>Ecdysozoa</taxon>
        <taxon>Arthropoda</taxon>
        <taxon>Hexapoda</taxon>
        <taxon>Insecta</taxon>
        <taxon>Pterygota</taxon>
        <taxon>Neoptera</taxon>
        <taxon>Paraneoptera</taxon>
        <taxon>Thysanoptera</taxon>
        <taxon>Terebrantia</taxon>
        <taxon>Thripoidea</taxon>
        <taxon>Thripidae</taxon>
        <taxon>Frankliniella</taxon>
    </lineage>
</organism>
<dbReference type="InterPro" id="IPR014013">
    <property type="entry name" value="Helic_SF1/SF2_ATP-bd_DinG/Rad3"/>
</dbReference>
<dbReference type="AlphaFoldDB" id="A0A6J1RXG7"/>
<gene>
    <name evidence="19" type="primary">LOC113201881</name>
</gene>
<keyword evidence="14" id="KW-0539">Nucleus</keyword>
<keyword evidence="4" id="KW-0547">Nucleotide-binding</keyword>
<dbReference type="SMART" id="SM00491">
    <property type="entry name" value="HELICc2"/>
    <property type="match status" value="1"/>
</dbReference>
<dbReference type="GeneID" id="113201881"/>
<dbReference type="InterPro" id="IPR006555">
    <property type="entry name" value="ATP-dep_Helicase_C"/>
</dbReference>
<dbReference type="SUPFAM" id="SSF52540">
    <property type="entry name" value="P-loop containing nucleoside triphosphate hydrolases"/>
    <property type="match status" value="2"/>
</dbReference>
<dbReference type="OrthoDB" id="19182at2759"/>
<dbReference type="GO" id="GO:0005524">
    <property type="term" value="F:ATP binding"/>
    <property type="evidence" value="ECO:0007669"/>
    <property type="project" value="UniProtKB-KW"/>
</dbReference>
<keyword evidence="13" id="KW-0413">Isomerase</keyword>
<keyword evidence="9" id="KW-0408">Iron</keyword>
<reference evidence="19" key="1">
    <citation type="submission" date="2025-08" db="UniProtKB">
        <authorList>
            <consortium name="RefSeq"/>
        </authorList>
    </citation>
    <scope>IDENTIFICATION</scope>
    <source>
        <tissue evidence="19">Whole organism</tissue>
    </source>
</reference>
<keyword evidence="5" id="KW-0227">DNA damage</keyword>
<dbReference type="GO" id="GO:0051539">
    <property type="term" value="F:4 iron, 4 sulfur cluster binding"/>
    <property type="evidence" value="ECO:0007669"/>
    <property type="project" value="UniProtKB-KW"/>
</dbReference>
<evidence type="ECO:0000259" key="17">
    <source>
        <dbReference type="PROSITE" id="PS51193"/>
    </source>
</evidence>
<keyword evidence="18" id="KW-1185">Reference proteome</keyword>
<keyword evidence="15" id="KW-0175">Coiled coil</keyword>
<name>A0A6J1RXG7_FRAOC</name>
<evidence type="ECO:0000256" key="9">
    <source>
        <dbReference type="ARBA" id="ARBA00023004"/>
    </source>
</evidence>
<dbReference type="Pfam" id="PF06733">
    <property type="entry name" value="DEAD_2"/>
    <property type="match status" value="1"/>
</dbReference>
<dbReference type="GO" id="GO:0046872">
    <property type="term" value="F:metal ion binding"/>
    <property type="evidence" value="ECO:0007669"/>
    <property type="project" value="UniProtKB-KW"/>
</dbReference>
<evidence type="ECO:0000256" key="4">
    <source>
        <dbReference type="ARBA" id="ARBA00022741"/>
    </source>
</evidence>
<dbReference type="Proteomes" id="UP000504606">
    <property type="component" value="Unplaced"/>
</dbReference>
<keyword evidence="2" id="KW-0004">4Fe-4S</keyword>
<keyword evidence="7 19" id="KW-0347">Helicase</keyword>
<evidence type="ECO:0000256" key="13">
    <source>
        <dbReference type="ARBA" id="ARBA00023235"/>
    </source>
</evidence>
<evidence type="ECO:0000256" key="6">
    <source>
        <dbReference type="ARBA" id="ARBA00022801"/>
    </source>
</evidence>
<evidence type="ECO:0000313" key="19">
    <source>
        <dbReference type="RefSeq" id="XP_026271630.1"/>
    </source>
</evidence>
<keyword evidence="8" id="KW-0067">ATP-binding</keyword>
<evidence type="ECO:0000256" key="12">
    <source>
        <dbReference type="ARBA" id="ARBA00023204"/>
    </source>
</evidence>
<dbReference type="InterPro" id="IPR027417">
    <property type="entry name" value="P-loop_NTPase"/>
</dbReference>
<dbReference type="InterPro" id="IPR013020">
    <property type="entry name" value="Rad3/Chl1-like"/>
</dbReference>
<evidence type="ECO:0000256" key="8">
    <source>
        <dbReference type="ARBA" id="ARBA00022840"/>
    </source>
</evidence>
<evidence type="ECO:0000256" key="7">
    <source>
        <dbReference type="ARBA" id="ARBA00022806"/>
    </source>
</evidence>
<keyword evidence="3" id="KW-0479">Metal-binding</keyword>
<feature type="domain" description="Helicase ATP-binding" evidence="17">
    <location>
        <begin position="7"/>
        <end position="327"/>
    </location>
</feature>
<keyword evidence="6" id="KW-0378">Hydrolase</keyword>
<keyword evidence="10" id="KW-0411">Iron-sulfur</keyword>
<dbReference type="GO" id="GO:0016818">
    <property type="term" value="F:hydrolase activity, acting on acid anhydrides, in phosphorus-containing anhydrides"/>
    <property type="evidence" value="ECO:0007669"/>
    <property type="project" value="InterPro"/>
</dbReference>
<evidence type="ECO:0000256" key="16">
    <source>
        <dbReference type="SAM" id="MobiDB-lite"/>
    </source>
</evidence>
<evidence type="ECO:0000256" key="2">
    <source>
        <dbReference type="ARBA" id="ARBA00022485"/>
    </source>
</evidence>
<dbReference type="InterPro" id="IPR006554">
    <property type="entry name" value="Helicase-like_DEXD_c2"/>
</dbReference>
<dbReference type="GO" id="GO:0003677">
    <property type="term" value="F:DNA binding"/>
    <property type="evidence" value="ECO:0007669"/>
    <property type="project" value="UniProtKB-KW"/>
</dbReference>
<dbReference type="GO" id="GO:0090657">
    <property type="term" value="P:telomeric loop disassembly"/>
    <property type="evidence" value="ECO:0007669"/>
    <property type="project" value="TreeGrafter"/>
</dbReference>
<comment type="subcellular location">
    <subcellularLocation>
        <location evidence="1">Nucleus</location>
    </subcellularLocation>
</comment>
<evidence type="ECO:0000256" key="10">
    <source>
        <dbReference type="ARBA" id="ARBA00023014"/>
    </source>
</evidence>
<dbReference type="GO" id="GO:0005634">
    <property type="term" value="C:nucleus"/>
    <property type="evidence" value="ECO:0007669"/>
    <property type="project" value="UniProtKB-SubCell"/>
</dbReference>
<dbReference type="PANTHER" id="PTHR11472:SF34">
    <property type="entry name" value="REGULATOR OF TELOMERE ELONGATION HELICASE 1"/>
    <property type="match status" value="1"/>
</dbReference>
<dbReference type="GO" id="GO:0010569">
    <property type="term" value="P:regulation of double-strand break repair via homologous recombination"/>
    <property type="evidence" value="ECO:0007669"/>
    <property type="project" value="TreeGrafter"/>
</dbReference>
<evidence type="ECO:0000256" key="11">
    <source>
        <dbReference type="ARBA" id="ARBA00023125"/>
    </source>
</evidence>
<evidence type="ECO:0000256" key="14">
    <source>
        <dbReference type="ARBA" id="ARBA00023242"/>
    </source>
</evidence>
<feature type="coiled-coil region" evidence="15">
    <location>
        <begin position="808"/>
        <end position="835"/>
    </location>
</feature>
<evidence type="ECO:0000256" key="1">
    <source>
        <dbReference type="ARBA" id="ARBA00004123"/>
    </source>
</evidence>
<sequence length="865" mass="98396">MEKLRLNDTWVKFPFVPYPAQENFISKLLESLKAGKSALLESPTGTGKTLCLLCGSLAWLDLEKKYQEVPDLRLINESDPTSDNKISLEEMTKSDLKSFKTYRIYFCSRTHSQIRQAIHEFDNTGYQHLRSTVLASRRHLCIHPSAKKAGDNLDNKCRELRKPNYCSNPVPEVIPDIEDSGRQCGKCKAEHTCPFYKNFEKMKEEKTDVLFTMAGAFDQKSLIEKCKKYRVCPFYMSRHLKEHADIIFLPYSYIFNPHILRGLKLDLNNAIVIIDEGHNIERVCEANASFDMTIVDVENCQGELETYSWMLESNEVDDKLLELLPGEKSVRELDKIMFKLRRSLESMEAGTAKTGQFCFTMFSEAGFTKTEWQRQYQNLRDIAQFCAGNKLKIDGLRKMQNVVYNVFFLDADDCGSSQELILEKSFQFFKEKLTPEDEEKKKVPTFSFWCFDAGVIMRFLQKRGVHSFIVTSGTLSPLPPLTRSLGIPFEIELQNDHVIRKPQVLALSIGGVEGVPLRASYINRKNNGETLYPAFGKLVLKVANFSPKGLLIFFTSGEAKLECIESWRNSPYQPGTSLFDAIDKIKPIYQEPKDASKLPGLQNSFSQKIEDPGSNGACMIGVLRGKVSEGLDFKDDLGRAVIIFGVPFLSSDDQNIKHKEIHITRKDGESASNEWYRSEAVRPVNQALGRIIRHQGDYGVVVLADVRYTDAQTSHYRYNVNPDLPGWLKESKQVVSFSQIGSYLGDFFEAIPSKMKDIKIQTELEQEKIREKHKNEMEKEEYSSNSFHALASLIAVEKEKSKTLCSELLNLRHKLEEAGAKTNELRADIAKVKAQLGLKESTNTVDDNSDCESTGDGEWLGDSWE</sequence>
<dbReference type="PROSITE" id="PS51193">
    <property type="entry name" value="HELICASE_ATP_BIND_2"/>
    <property type="match status" value="1"/>
</dbReference>
<dbReference type="KEGG" id="foc:113201881"/>
<dbReference type="NCBIfam" id="TIGR00604">
    <property type="entry name" value="rad3"/>
    <property type="match status" value="1"/>
</dbReference>
<dbReference type="SMART" id="SM00488">
    <property type="entry name" value="DEXDc2"/>
    <property type="match status" value="1"/>
</dbReference>
<evidence type="ECO:0000313" key="18">
    <source>
        <dbReference type="Proteomes" id="UP000504606"/>
    </source>
</evidence>
<accession>A0A6J1RXG7</accession>
<dbReference type="GO" id="GO:0006281">
    <property type="term" value="P:DNA repair"/>
    <property type="evidence" value="ECO:0007669"/>
    <property type="project" value="UniProtKB-KW"/>
</dbReference>
<proteinExistence type="predicted"/>
<evidence type="ECO:0000256" key="15">
    <source>
        <dbReference type="SAM" id="Coils"/>
    </source>
</evidence>